<dbReference type="GO" id="GO:0036220">
    <property type="term" value="F:ITP diphosphatase activity"/>
    <property type="evidence" value="ECO:0007669"/>
    <property type="project" value="UniProtKB-UniRule"/>
</dbReference>
<comment type="catalytic activity">
    <reaction evidence="8 10">
        <text>dITP + H2O = dIMP + diphosphate + H(+)</text>
        <dbReference type="Rhea" id="RHEA:28342"/>
        <dbReference type="ChEBI" id="CHEBI:15377"/>
        <dbReference type="ChEBI" id="CHEBI:15378"/>
        <dbReference type="ChEBI" id="CHEBI:33019"/>
        <dbReference type="ChEBI" id="CHEBI:61194"/>
        <dbReference type="ChEBI" id="CHEBI:61382"/>
        <dbReference type="EC" id="3.6.1.66"/>
    </reaction>
</comment>
<keyword evidence="4 10" id="KW-0547">Nucleotide-binding</keyword>
<name>A0AAU0ULY9_9FIRM</name>
<gene>
    <name evidence="12" type="ORF">MFMK1_001011</name>
</gene>
<evidence type="ECO:0000313" key="12">
    <source>
        <dbReference type="EMBL" id="WRO21215.1"/>
    </source>
</evidence>
<dbReference type="NCBIfam" id="NF011397">
    <property type="entry name" value="PRK14822.1"/>
    <property type="match status" value="1"/>
</dbReference>
<evidence type="ECO:0000256" key="10">
    <source>
        <dbReference type="HAMAP-Rule" id="MF_01405"/>
    </source>
</evidence>
<dbReference type="InterPro" id="IPR020922">
    <property type="entry name" value="dITP/XTP_pyrophosphatase"/>
</dbReference>
<evidence type="ECO:0000256" key="9">
    <source>
        <dbReference type="ARBA" id="ARBA00052017"/>
    </source>
</evidence>
<dbReference type="SUPFAM" id="SSF52972">
    <property type="entry name" value="ITPase-like"/>
    <property type="match status" value="1"/>
</dbReference>
<evidence type="ECO:0000256" key="3">
    <source>
        <dbReference type="ARBA" id="ARBA00022723"/>
    </source>
</evidence>
<feature type="binding site" evidence="10">
    <location>
        <position position="68"/>
    </location>
    <ligand>
        <name>Mg(2+)</name>
        <dbReference type="ChEBI" id="CHEBI:18420"/>
    </ligand>
</feature>
<feature type="binding site" evidence="10">
    <location>
        <begin position="7"/>
        <end position="12"/>
    </location>
    <ligand>
        <name>substrate</name>
    </ligand>
</feature>
<dbReference type="GO" id="GO:0046872">
    <property type="term" value="F:metal ion binding"/>
    <property type="evidence" value="ECO:0007669"/>
    <property type="project" value="UniProtKB-KW"/>
</dbReference>
<dbReference type="EMBL" id="CP121694">
    <property type="protein sequence ID" value="WRO21215.1"/>
    <property type="molecule type" value="Genomic_DNA"/>
</dbReference>
<dbReference type="GO" id="GO:0036222">
    <property type="term" value="F:XTP diphosphatase activity"/>
    <property type="evidence" value="ECO:0007669"/>
    <property type="project" value="UniProtKB-UniRule"/>
</dbReference>
<comment type="catalytic activity">
    <reaction evidence="9 10">
        <text>XTP + H2O = XMP + diphosphate + H(+)</text>
        <dbReference type="Rhea" id="RHEA:28610"/>
        <dbReference type="ChEBI" id="CHEBI:15377"/>
        <dbReference type="ChEBI" id="CHEBI:15378"/>
        <dbReference type="ChEBI" id="CHEBI:33019"/>
        <dbReference type="ChEBI" id="CHEBI:57464"/>
        <dbReference type="ChEBI" id="CHEBI:61314"/>
        <dbReference type="EC" id="3.6.1.66"/>
    </reaction>
</comment>
<dbReference type="NCBIfam" id="TIGR00042">
    <property type="entry name" value="RdgB/HAM1 family non-canonical purine NTP pyrophosphatase"/>
    <property type="match status" value="1"/>
</dbReference>
<keyword evidence="5 10" id="KW-0378">Hydrolase</keyword>
<dbReference type="Pfam" id="PF01725">
    <property type="entry name" value="Ham1p_like"/>
    <property type="match status" value="1"/>
</dbReference>
<accession>A0AAU0ULY9</accession>
<evidence type="ECO:0000256" key="7">
    <source>
        <dbReference type="ARBA" id="ARBA00023080"/>
    </source>
</evidence>
<dbReference type="Gene3D" id="3.90.950.10">
    <property type="match status" value="1"/>
</dbReference>
<comment type="caution">
    <text evidence="10">Lacks conserved residue(s) required for the propagation of feature annotation.</text>
</comment>
<dbReference type="Proteomes" id="UP001329915">
    <property type="component" value="Chromosome"/>
</dbReference>
<keyword evidence="3 10" id="KW-0479">Metal-binding</keyword>
<evidence type="ECO:0000256" key="8">
    <source>
        <dbReference type="ARBA" id="ARBA00051875"/>
    </source>
</evidence>
<sequence length="200" mass="21837">MKVVLATGNQAKLIEFISLMGDGIEVLSLKDFSNLSDIIEDGDSFKENALIKARETVKYTGMVAVADDSGLEVDFLAGAPGIYSARFAGEPSDDKRNNDKLLSLLHGVPWEKRTARFTCALAVVTPEGEEYLTEGTCEGYILGEPQGSEGFGYDPLFYYPALDKSFAELGVEIKNSISHRARAFLAGRDVIKAVLEKRKC</sequence>
<dbReference type="GO" id="GO:0009146">
    <property type="term" value="P:purine nucleoside triphosphate catabolic process"/>
    <property type="evidence" value="ECO:0007669"/>
    <property type="project" value="UniProtKB-UniRule"/>
</dbReference>
<dbReference type="GO" id="GO:0035870">
    <property type="term" value="F:dITP diphosphatase activity"/>
    <property type="evidence" value="ECO:0007669"/>
    <property type="project" value="UniProtKB-UniRule"/>
</dbReference>
<feature type="binding site" evidence="10">
    <location>
        <begin position="179"/>
        <end position="180"/>
    </location>
    <ligand>
        <name>substrate</name>
    </ligand>
</feature>
<feature type="binding site" evidence="10">
    <location>
        <position position="174"/>
    </location>
    <ligand>
        <name>substrate</name>
    </ligand>
</feature>
<keyword evidence="13" id="KW-1185">Reference proteome</keyword>
<dbReference type="GO" id="GO:0009117">
    <property type="term" value="P:nucleotide metabolic process"/>
    <property type="evidence" value="ECO:0007669"/>
    <property type="project" value="UniProtKB-KW"/>
</dbReference>
<dbReference type="PANTHER" id="PTHR11067:SF9">
    <property type="entry name" value="INOSINE TRIPHOSPHATE PYROPHOSPHATASE"/>
    <property type="match status" value="1"/>
</dbReference>
<evidence type="ECO:0000256" key="11">
    <source>
        <dbReference type="RuleBase" id="RU003781"/>
    </source>
</evidence>
<dbReference type="HAMAP" id="MF_01405">
    <property type="entry name" value="Non_canon_purine_NTPase"/>
    <property type="match status" value="1"/>
</dbReference>
<dbReference type="FunFam" id="3.90.950.10:FF:000001">
    <property type="entry name" value="dITP/XTP pyrophosphatase"/>
    <property type="match status" value="1"/>
</dbReference>
<dbReference type="PANTHER" id="PTHR11067">
    <property type="entry name" value="INOSINE TRIPHOSPHATE PYROPHOSPHATASE/HAM1 PROTEIN"/>
    <property type="match status" value="1"/>
</dbReference>
<comment type="cofactor">
    <cofactor evidence="10">
        <name>Mg(2+)</name>
        <dbReference type="ChEBI" id="CHEBI:18420"/>
    </cofactor>
    <text evidence="10">Binds 1 Mg(2+) ion per subunit.</text>
</comment>
<dbReference type="EC" id="3.6.1.66" evidence="10"/>
<evidence type="ECO:0000256" key="4">
    <source>
        <dbReference type="ARBA" id="ARBA00022741"/>
    </source>
</evidence>
<comment type="function">
    <text evidence="10">Pyrophosphatase that catalyzes the hydrolysis of nucleoside triphosphates to their monophosphate derivatives, with a high preference for the non-canonical purine nucleotides XTP (xanthosine triphosphate), dITP (deoxyinosine triphosphate) and ITP. Seems to function as a house-cleaning enzyme that removes non-canonical purine nucleotides from the nucleotide pool, thus preventing their incorporation into DNA/RNA and avoiding chromosomal lesions.</text>
</comment>
<evidence type="ECO:0000256" key="5">
    <source>
        <dbReference type="ARBA" id="ARBA00022801"/>
    </source>
</evidence>
<comment type="subunit">
    <text evidence="2 10">Homodimer.</text>
</comment>
<evidence type="ECO:0000256" key="1">
    <source>
        <dbReference type="ARBA" id="ARBA00008023"/>
    </source>
</evidence>
<dbReference type="CDD" id="cd00515">
    <property type="entry name" value="HAM1"/>
    <property type="match status" value="1"/>
</dbReference>
<comment type="similarity">
    <text evidence="1 10 11">Belongs to the HAM1 NTPase family.</text>
</comment>
<dbReference type="GO" id="GO:0000166">
    <property type="term" value="F:nucleotide binding"/>
    <property type="evidence" value="ECO:0007669"/>
    <property type="project" value="UniProtKB-KW"/>
</dbReference>
<dbReference type="GO" id="GO:0005829">
    <property type="term" value="C:cytosol"/>
    <property type="evidence" value="ECO:0007669"/>
    <property type="project" value="TreeGrafter"/>
</dbReference>
<evidence type="ECO:0000256" key="2">
    <source>
        <dbReference type="ARBA" id="ARBA00011738"/>
    </source>
</evidence>
<dbReference type="KEGG" id="dbc:MFMK1_001011"/>
<evidence type="ECO:0000256" key="6">
    <source>
        <dbReference type="ARBA" id="ARBA00022842"/>
    </source>
</evidence>
<keyword evidence="6 10" id="KW-0460">Magnesium</keyword>
<dbReference type="GO" id="GO:0017111">
    <property type="term" value="F:ribonucleoside triphosphate phosphatase activity"/>
    <property type="evidence" value="ECO:0007669"/>
    <property type="project" value="InterPro"/>
</dbReference>
<feature type="binding site" evidence="10">
    <location>
        <begin position="151"/>
        <end position="154"/>
    </location>
    <ligand>
        <name>substrate</name>
    </ligand>
</feature>
<dbReference type="AlphaFoldDB" id="A0AAU0ULY9"/>
<protein>
    <recommendedName>
        <fullName evidence="10">dITP/XTP pyrophosphatase</fullName>
        <ecNumber evidence="10">3.6.1.66</ecNumber>
    </recommendedName>
    <alternativeName>
        <fullName evidence="10">Non-canonical purine NTP pyrophosphatase</fullName>
    </alternativeName>
    <alternativeName>
        <fullName evidence="10">Non-standard purine NTP pyrophosphatase</fullName>
    </alternativeName>
    <alternativeName>
        <fullName evidence="10">Nucleoside-triphosphate diphosphatase</fullName>
    </alternativeName>
    <alternativeName>
        <fullName evidence="10">Nucleoside-triphosphate pyrophosphatase</fullName>
        <shortName evidence="10">NTPase</shortName>
    </alternativeName>
</protein>
<reference evidence="12 13" key="1">
    <citation type="submission" date="2023-04" db="EMBL/GenBank/DDBJ databases">
        <authorList>
            <person name="Hsu D."/>
        </authorList>
    </citation>
    <scope>NUCLEOTIDE SEQUENCE [LARGE SCALE GENOMIC DNA]</scope>
    <source>
        <strain evidence="12 13">MK1</strain>
    </source>
</reference>
<organism evidence="12 13">
    <name type="scientific">Metallumcola ferriviriculae</name>
    <dbReference type="NCBI Taxonomy" id="3039180"/>
    <lineage>
        <taxon>Bacteria</taxon>
        <taxon>Bacillati</taxon>
        <taxon>Bacillota</taxon>
        <taxon>Clostridia</taxon>
        <taxon>Neomoorellales</taxon>
        <taxon>Desulfitibacteraceae</taxon>
        <taxon>Metallumcola</taxon>
    </lineage>
</organism>
<dbReference type="InterPro" id="IPR002637">
    <property type="entry name" value="RdgB/HAM1"/>
</dbReference>
<keyword evidence="7 10" id="KW-0546">Nucleotide metabolism</keyword>
<dbReference type="InterPro" id="IPR029001">
    <property type="entry name" value="ITPase-like_fam"/>
</dbReference>
<feature type="binding site" evidence="10">
    <location>
        <position position="69"/>
    </location>
    <ligand>
        <name>substrate</name>
    </ligand>
</feature>
<proteinExistence type="inferred from homology"/>
<evidence type="ECO:0000313" key="13">
    <source>
        <dbReference type="Proteomes" id="UP001329915"/>
    </source>
</evidence>
<feature type="active site" description="Proton acceptor" evidence="10">
    <location>
        <position position="68"/>
    </location>
</feature>
<dbReference type="RefSeq" id="WP_366924882.1">
    <property type="nucleotide sequence ID" value="NZ_CP121694.1"/>
</dbReference>
<comment type="catalytic activity">
    <reaction evidence="10">
        <text>ITP + H2O = IMP + diphosphate + H(+)</text>
        <dbReference type="Rhea" id="RHEA:29399"/>
        <dbReference type="ChEBI" id="CHEBI:15377"/>
        <dbReference type="ChEBI" id="CHEBI:15378"/>
        <dbReference type="ChEBI" id="CHEBI:33019"/>
        <dbReference type="ChEBI" id="CHEBI:58053"/>
        <dbReference type="ChEBI" id="CHEBI:61402"/>
        <dbReference type="EC" id="3.6.1.66"/>
    </reaction>
</comment>